<name>A0A0V0QZ34_PSEPJ</name>
<protein>
    <submittedName>
        <fullName evidence="2">Uncharacterized protein</fullName>
    </submittedName>
</protein>
<sequence length="293" mass="35554">MFGEQSDLNNQILFRLQEIQEEYFLKKKTKAEINLKKVKNYQKSQYTQNFNINCLADSKIQKCVYKQESLLQQNADFIQQNQNLSECIKQQKIGDLQYDKFQEEFNQENKKQDYKNNIKELNNIIQELQNILQSVVQHGCEQKINQQNSKNVQNEIIQEYKNQQMDIFFEIKKIESLNDQLEDEEQYKNQYLYQLEQEQCLQQKLINQIYPQIEVLKQNILNYEKEIQHFEEIQKKAFQSLLKNTDNFNNQLIINRNRMEKLCTLQVKIREQNQQLSQKIQYNDIIQEEQLQL</sequence>
<accession>A0A0V0QZ34</accession>
<evidence type="ECO:0000256" key="1">
    <source>
        <dbReference type="SAM" id="Coils"/>
    </source>
</evidence>
<feature type="coiled-coil region" evidence="1">
    <location>
        <begin position="174"/>
        <end position="233"/>
    </location>
</feature>
<dbReference type="EMBL" id="LDAU01000082">
    <property type="protein sequence ID" value="KRX07580.1"/>
    <property type="molecule type" value="Genomic_DNA"/>
</dbReference>
<dbReference type="AlphaFoldDB" id="A0A0V0QZ34"/>
<reference evidence="2 3" key="1">
    <citation type="journal article" date="2015" name="Sci. Rep.">
        <title>Genome of the facultative scuticociliatosis pathogen Pseudocohnilembus persalinus provides insight into its virulence through horizontal gene transfer.</title>
        <authorList>
            <person name="Xiong J."/>
            <person name="Wang G."/>
            <person name="Cheng J."/>
            <person name="Tian M."/>
            <person name="Pan X."/>
            <person name="Warren A."/>
            <person name="Jiang C."/>
            <person name="Yuan D."/>
            <person name="Miao W."/>
        </authorList>
    </citation>
    <scope>NUCLEOTIDE SEQUENCE [LARGE SCALE GENOMIC DNA]</scope>
    <source>
        <strain evidence="2">36N120E</strain>
    </source>
</reference>
<gene>
    <name evidence="2" type="ORF">PPERSA_11129</name>
</gene>
<feature type="coiled-coil region" evidence="1">
    <location>
        <begin position="104"/>
        <end position="138"/>
    </location>
</feature>
<proteinExistence type="predicted"/>
<evidence type="ECO:0000313" key="2">
    <source>
        <dbReference type="EMBL" id="KRX07580.1"/>
    </source>
</evidence>
<dbReference type="Proteomes" id="UP000054937">
    <property type="component" value="Unassembled WGS sequence"/>
</dbReference>
<keyword evidence="1" id="KW-0175">Coiled coil</keyword>
<keyword evidence="3" id="KW-1185">Reference proteome</keyword>
<comment type="caution">
    <text evidence="2">The sequence shown here is derived from an EMBL/GenBank/DDBJ whole genome shotgun (WGS) entry which is preliminary data.</text>
</comment>
<organism evidence="2 3">
    <name type="scientific">Pseudocohnilembus persalinus</name>
    <name type="common">Ciliate</name>
    <dbReference type="NCBI Taxonomy" id="266149"/>
    <lineage>
        <taxon>Eukaryota</taxon>
        <taxon>Sar</taxon>
        <taxon>Alveolata</taxon>
        <taxon>Ciliophora</taxon>
        <taxon>Intramacronucleata</taxon>
        <taxon>Oligohymenophorea</taxon>
        <taxon>Scuticociliatia</taxon>
        <taxon>Philasterida</taxon>
        <taxon>Pseudocohnilembidae</taxon>
        <taxon>Pseudocohnilembus</taxon>
    </lineage>
</organism>
<evidence type="ECO:0000313" key="3">
    <source>
        <dbReference type="Proteomes" id="UP000054937"/>
    </source>
</evidence>
<dbReference type="InParanoid" id="A0A0V0QZ34"/>